<feature type="domain" description="Schlafen AlbA-2" evidence="1">
    <location>
        <begin position="16"/>
        <end position="144"/>
    </location>
</feature>
<dbReference type="RefSeq" id="WP_092940233.1">
    <property type="nucleotide sequence ID" value="NZ_FONX01000010.1"/>
</dbReference>
<evidence type="ECO:0000313" key="3">
    <source>
        <dbReference type="Proteomes" id="UP000199119"/>
    </source>
</evidence>
<proteinExistence type="predicted"/>
<dbReference type="PANTHER" id="PTHR30595:SF6">
    <property type="entry name" value="SCHLAFEN ALBA-2 DOMAIN-CONTAINING PROTEIN"/>
    <property type="match status" value="1"/>
</dbReference>
<name>A0A1I2FDH1_9BURK</name>
<dbReference type="PANTHER" id="PTHR30595">
    <property type="entry name" value="GLPR-RELATED TRANSCRIPTIONAL REPRESSOR"/>
    <property type="match status" value="1"/>
</dbReference>
<dbReference type="Proteomes" id="UP000199119">
    <property type="component" value="Unassembled WGS sequence"/>
</dbReference>
<dbReference type="STRING" id="1177982.SAMN04489711_11053"/>
<keyword evidence="3" id="KW-1185">Reference proteome</keyword>
<evidence type="ECO:0000259" key="1">
    <source>
        <dbReference type="Pfam" id="PF04326"/>
    </source>
</evidence>
<dbReference type="OrthoDB" id="9768354at2"/>
<dbReference type="InterPro" id="IPR038461">
    <property type="entry name" value="Schlafen_AlbA_2_dom_sf"/>
</dbReference>
<dbReference type="InterPro" id="IPR007421">
    <property type="entry name" value="Schlafen_AlbA_2_dom"/>
</dbReference>
<sequence length="674" mass="74701">MPMVFQTPEYLLTLRETHELECKLAQGQSGQGEVPKDFWATYSAMANAHGGVVLLGVRERNGSFTVAGLPDIAKVRADLFNNLNNPGKVSANLLTDADVQEVVIEGKAILCIQVPQATRKQRPVFLNGQPLGYTYKRLNDGDRLCDEETVKRMLAEQVEDERDARILSGFGMSDIDMDSLRIYRQMLKDEKPGHPYLEQDDFAFLTSLRGWRRDRLTGEEGLTLAGLLMFGQWSAIQEAVPHYFLDYQERPEAKTELRWVDRLVPDGTWTGNLFEFYRRVYRKLVADLKVHFSLKGGQRQDDTPVHVALREALVNTLVHADYTGRVSVLVVKRPDMFGFRNPGLLRLPLEQVIRGGESDCRNRILHQMFLLIGLGERGGSGIPKIYSGWQSCHWRQPLLREKDQPEQTLLELHMLDLLPATVLDTLRARFGVAFDHVNALDRMILATAVIEGVVNHSRMTEICAEHSHDISLALARLEREGMLLSQGQSRGKVYHLPGAAPVTPEQVFPAAFSSGSSGISSGSSGASSGSNGGSFWPGEALAAAQAAATDASARGASGSVLRDEHGCLLSPLLDAPVVDELAVLSEELRADLLQRAALPREKARLGPQVMTEVILSVCAGRYVRLSVLAELLSRNSDGLRKGYLEALVKEHRIRRAFPGTPTHELQSYRSAEEP</sequence>
<dbReference type="AlphaFoldDB" id="A0A1I2FDH1"/>
<accession>A0A1I2FDH1</accession>
<protein>
    <submittedName>
        <fullName evidence="2">Predicted transcriptional regulator, contains HTH domain</fullName>
    </submittedName>
</protein>
<reference evidence="3" key="1">
    <citation type="submission" date="2016-10" db="EMBL/GenBank/DDBJ databases">
        <authorList>
            <person name="Varghese N."/>
            <person name="Submissions S."/>
        </authorList>
    </citation>
    <scope>NUCLEOTIDE SEQUENCE [LARGE SCALE GENOMIC DNA]</scope>
    <source>
        <strain evidence="3">DSM 27981</strain>
    </source>
</reference>
<dbReference type="EMBL" id="FONX01000010">
    <property type="protein sequence ID" value="SFF02610.1"/>
    <property type="molecule type" value="Genomic_DNA"/>
</dbReference>
<dbReference type="InterPro" id="IPR038475">
    <property type="entry name" value="RecG_C_sf"/>
</dbReference>
<dbReference type="Gene3D" id="3.30.565.60">
    <property type="match status" value="1"/>
</dbReference>
<evidence type="ECO:0000313" key="2">
    <source>
        <dbReference type="EMBL" id="SFF02610.1"/>
    </source>
</evidence>
<dbReference type="Pfam" id="PF04326">
    <property type="entry name" value="SLFN_AlbA_2"/>
    <property type="match status" value="1"/>
</dbReference>
<organism evidence="2 3">
    <name type="scientific">Paracidovorax wautersii</name>
    <dbReference type="NCBI Taxonomy" id="1177982"/>
    <lineage>
        <taxon>Bacteria</taxon>
        <taxon>Pseudomonadati</taxon>
        <taxon>Pseudomonadota</taxon>
        <taxon>Betaproteobacteria</taxon>
        <taxon>Burkholderiales</taxon>
        <taxon>Comamonadaceae</taxon>
        <taxon>Paracidovorax</taxon>
    </lineage>
</organism>
<dbReference type="Gene3D" id="3.30.950.30">
    <property type="entry name" value="Schlafen, AAA domain"/>
    <property type="match status" value="1"/>
</dbReference>
<gene>
    <name evidence="2" type="ORF">SAMN04489711_11053</name>
</gene>